<sequence>MSDVLQTILSHKSVRSFTSERLREEQIKELVSAAQAASTSSFLQAYSIIGVSDPLVKKELSTYAGSQEYVVNNGHFFVFCADFYRHREMANNLRADISETIQGTEALLIGTIDASLAAQNLAIAAESMGLGICYIGGLRNNLAGVSASLGVPAHVLPLFGIAVGYPDKVNEKKPRLPFESVYHENRYNVDKGLLNAQLEEYDRTIQSYYVDRIENNRKTTWTEQATDKLRIPKRVYMKDFITQKGWAKH</sequence>
<comment type="similarity">
    <text evidence="1 5">Belongs to the flavin oxidoreductase frp family.</text>
</comment>
<dbReference type="EMBL" id="FOCD01000001">
    <property type="protein sequence ID" value="SEM93557.1"/>
    <property type="molecule type" value="Genomic_DNA"/>
</dbReference>
<evidence type="ECO:0000256" key="2">
    <source>
        <dbReference type="ARBA" id="ARBA00022630"/>
    </source>
</evidence>
<keyword evidence="4 5" id="KW-0560">Oxidoreductase</keyword>
<feature type="domain" description="Nitroreductase" evidence="6">
    <location>
        <begin position="9"/>
        <end position="165"/>
    </location>
</feature>
<gene>
    <name evidence="7" type="ORF">GZ22_04490</name>
    <name evidence="8" type="ORF">SAMN04489762_1446</name>
</gene>
<keyword evidence="2 5" id="KW-0285">Flavoprotein</keyword>
<evidence type="ECO:0000313" key="8">
    <source>
        <dbReference type="EMBL" id="SEM93557.1"/>
    </source>
</evidence>
<dbReference type="RefSeq" id="WP_038559084.1">
    <property type="nucleotide sequence ID" value="NZ_CP008876.1"/>
</dbReference>
<dbReference type="HOGENOM" id="CLU_070764_0_0_9"/>
<dbReference type="OrthoDB" id="9775805at2"/>
<accession>A0AAX2EE82</accession>
<evidence type="ECO:0000256" key="5">
    <source>
        <dbReference type="PIRNR" id="PIRNR005426"/>
    </source>
</evidence>
<keyword evidence="3 5" id="KW-0288">FMN</keyword>
<evidence type="ECO:0000313" key="9">
    <source>
        <dbReference type="Proteomes" id="UP000027980"/>
    </source>
</evidence>
<dbReference type="PANTHER" id="PTHR43425">
    <property type="entry name" value="OXYGEN-INSENSITIVE NADPH NITROREDUCTASE"/>
    <property type="match status" value="1"/>
</dbReference>
<evidence type="ECO:0000259" key="6">
    <source>
        <dbReference type="Pfam" id="PF00881"/>
    </source>
</evidence>
<evidence type="ECO:0000256" key="1">
    <source>
        <dbReference type="ARBA" id="ARBA00008366"/>
    </source>
</evidence>
<dbReference type="NCBIfam" id="NF008033">
    <property type="entry name" value="PRK10765.1"/>
    <property type="match status" value="1"/>
</dbReference>
<evidence type="ECO:0000313" key="7">
    <source>
        <dbReference type="EMBL" id="AIF65962.1"/>
    </source>
</evidence>
<dbReference type="GeneID" id="34221741"/>
<dbReference type="InterPro" id="IPR000415">
    <property type="entry name" value="Nitroreductase-like"/>
</dbReference>
<dbReference type="Proteomes" id="UP000199735">
    <property type="component" value="Unassembled WGS sequence"/>
</dbReference>
<proteinExistence type="inferred from homology"/>
<dbReference type="AlphaFoldDB" id="A0A075LJ62"/>
<evidence type="ECO:0000313" key="10">
    <source>
        <dbReference type="Proteomes" id="UP000199735"/>
    </source>
</evidence>
<reference evidence="8 10" key="2">
    <citation type="submission" date="2016-10" db="EMBL/GenBank/DDBJ databases">
        <authorList>
            <person name="Varghese N."/>
            <person name="Submissions S."/>
        </authorList>
    </citation>
    <scope>NUCLEOTIDE SEQUENCE [LARGE SCALE GENOMIC DNA]</scope>
    <source>
        <strain evidence="8 10">DSM 21619</strain>
    </source>
</reference>
<reference evidence="7 9" key="1">
    <citation type="submission" date="2014-07" db="EMBL/GenBank/DDBJ databases">
        <title>Complete genome sequence of a moderately halophilic bacterium Terribacillus aidingensis MP602, isolated from Cryptomeria fortunei in Tianmu mountain in China.</title>
        <authorList>
            <person name="Wang Y."/>
            <person name="Lu P."/>
            <person name="Zhang L."/>
        </authorList>
    </citation>
    <scope>NUCLEOTIDE SEQUENCE [LARGE SCALE GENOMIC DNA]</scope>
    <source>
        <strain evidence="7 9">MP602</strain>
    </source>
</reference>
<dbReference type="SUPFAM" id="SSF55469">
    <property type="entry name" value="FMN-dependent nitroreductase-like"/>
    <property type="match status" value="1"/>
</dbReference>
<evidence type="ECO:0000256" key="3">
    <source>
        <dbReference type="ARBA" id="ARBA00022643"/>
    </source>
</evidence>
<accession>A0A075LJ62</accession>
<dbReference type="InterPro" id="IPR029479">
    <property type="entry name" value="Nitroreductase"/>
</dbReference>
<name>A0A075LJ62_9BACI</name>
<organism evidence="7 9">
    <name type="scientific">Terribacillus saccharophilus</name>
    <dbReference type="NCBI Taxonomy" id="361277"/>
    <lineage>
        <taxon>Bacteria</taxon>
        <taxon>Bacillati</taxon>
        <taxon>Bacillota</taxon>
        <taxon>Bacilli</taxon>
        <taxon>Bacillales</taxon>
        <taxon>Bacillaceae</taxon>
        <taxon>Terribacillus</taxon>
    </lineage>
</organism>
<protein>
    <submittedName>
        <fullName evidence="8">FMN reductase (NADPH)</fullName>
    </submittedName>
    <submittedName>
        <fullName evidence="7">NADPH-dependent oxidoreductase</fullName>
    </submittedName>
</protein>
<dbReference type="KEGG" id="tap:GZ22_04490"/>
<evidence type="ECO:0000256" key="4">
    <source>
        <dbReference type="ARBA" id="ARBA00023002"/>
    </source>
</evidence>
<dbReference type="Proteomes" id="UP000027980">
    <property type="component" value="Chromosome"/>
</dbReference>
<dbReference type="PIRSF" id="PIRSF005426">
    <property type="entry name" value="Frp"/>
    <property type="match status" value="1"/>
</dbReference>
<keyword evidence="5" id="KW-0521">NADP</keyword>
<dbReference type="GO" id="GO:0016491">
    <property type="term" value="F:oxidoreductase activity"/>
    <property type="evidence" value="ECO:0007669"/>
    <property type="project" value="UniProtKB-UniRule"/>
</dbReference>
<dbReference type="PANTHER" id="PTHR43425:SF3">
    <property type="entry name" value="NADPH-DEPENDENT OXIDOREDUCTASE"/>
    <property type="match status" value="1"/>
</dbReference>
<dbReference type="CDD" id="cd02146">
    <property type="entry name" value="NfsA-like"/>
    <property type="match status" value="1"/>
</dbReference>
<dbReference type="InterPro" id="IPR016446">
    <property type="entry name" value="Flavin_OxRdtase_Frp"/>
</dbReference>
<dbReference type="Gene3D" id="3.40.109.10">
    <property type="entry name" value="NADH Oxidase"/>
    <property type="match status" value="1"/>
</dbReference>
<dbReference type="EMBL" id="CP008876">
    <property type="protein sequence ID" value="AIF65962.1"/>
    <property type="molecule type" value="Genomic_DNA"/>
</dbReference>
<dbReference type="Pfam" id="PF00881">
    <property type="entry name" value="Nitroreductase"/>
    <property type="match status" value="1"/>
</dbReference>